<evidence type="ECO:0000256" key="2">
    <source>
        <dbReference type="ARBA" id="ARBA00023002"/>
    </source>
</evidence>
<reference evidence="4 5" key="1">
    <citation type="submission" date="2023-07" db="EMBL/GenBank/DDBJ databases">
        <title>Sequencing the genomes of 1000 actinobacteria strains.</title>
        <authorList>
            <person name="Klenk H.-P."/>
        </authorList>
    </citation>
    <scope>NUCLEOTIDE SEQUENCE [LARGE SCALE GENOMIC DNA]</scope>
    <source>
        <strain evidence="4 5">DSM 44711</strain>
    </source>
</reference>
<dbReference type="InterPro" id="IPR036291">
    <property type="entry name" value="NAD(P)-bd_dom_sf"/>
</dbReference>
<comment type="caution">
    <text evidence="4">The sequence shown here is derived from an EMBL/GenBank/DDBJ whole genome shotgun (WGS) entry which is preliminary data.</text>
</comment>
<dbReference type="PRINTS" id="PR00080">
    <property type="entry name" value="SDRFAMILY"/>
</dbReference>
<protein>
    <submittedName>
        <fullName evidence="4">NAD(P)-dependent dehydrogenase (Short-subunit alcohol dehydrogenase family)</fullName>
    </submittedName>
</protein>
<evidence type="ECO:0000256" key="1">
    <source>
        <dbReference type="ARBA" id="ARBA00006484"/>
    </source>
</evidence>
<dbReference type="Pfam" id="PF00106">
    <property type="entry name" value="adh_short"/>
    <property type="match status" value="1"/>
</dbReference>
<evidence type="ECO:0000313" key="4">
    <source>
        <dbReference type="EMBL" id="MDR7325928.1"/>
    </source>
</evidence>
<dbReference type="SUPFAM" id="SSF51735">
    <property type="entry name" value="NAD(P)-binding Rossmann-fold domains"/>
    <property type="match status" value="1"/>
</dbReference>
<dbReference type="PANTHER" id="PTHR24320">
    <property type="entry name" value="RETINOL DEHYDROGENASE"/>
    <property type="match status" value="1"/>
</dbReference>
<dbReference type="AlphaFoldDB" id="A0AAE3ZXH4"/>
<keyword evidence="2" id="KW-0560">Oxidoreductase</keyword>
<dbReference type="RefSeq" id="WP_310421035.1">
    <property type="nucleotide sequence ID" value="NZ_JAVDYC010000001.1"/>
</dbReference>
<dbReference type="Gene3D" id="3.40.50.720">
    <property type="entry name" value="NAD(P)-binding Rossmann-like Domain"/>
    <property type="match status" value="1"/>
</dbReference>
<comment type="similarity">
    <text evidence="1 3">Belongs to the short-chain dehydrogenases/reductases (SDR) family.</text>
</comment>
<dbReference type="InterPro" id="IPR002347">
    <property type="entry name" value="SDR_fam"/>
</dbReference>
<keyword evidence="5" id="KW-1185">Reference proteome</keyword>
<evidence type="ECO:0000256" key="3">
    <source>
        <dbReference type="RuleBase" id="RU000363"/>
    </source>
</evidence>
<dbReference type="Proteomes" id="UP001183629">
    <property type="component" value="Unassembled WGS sequence"/>
</dbReference>
<evidence type="ECO:0000313" key="5">
    <source>
        <dbReference type="Proteomes" id="UP001183629"/>
    </source>
</evidence>
<dbReference type="PANTHER" id="PTHR24320:SF148">
    <property type="entry name" value="NAD(P)-BINDING ROSSMANN-FOLD SUPERFAMILY PROTEIN"/>
    <property type="match status" value="1"/>
</dbReference>
<dbReference type="NCBIfam" id="NF004513">
    <property type="entry name" value="PRK05854.1"/>
    <property type="match status" value="1"/>
</dbReference>
<sequence length="304" mass="31927">MALPNIEVVVGDLSGTRVLVTGASSGLGLELARRFAVAGADVLLAVRNEVKGQAAVGHIQASVPAAKLRTLPLDLASLRSVAELGESLVAEGRPLDILVNNAGVMAPRRRQVTADGHELQVGGNYLGHFALTAHLLPLLAAATAPRIVSMSSVHSVLARTDLDDFNGADYRPFRQYARSKLAMLMFARELHKRSTAGGWGLSSIAAHPGAVITGLGAGNPLLLINRMTYKVPFLWQRVDTGVLPALYAATSPAAESGAFYGPAGPMERTRGVQLAKVPSPALDEGASRDLWELSVKLTGASFSQ</sequence>
<organism evidence="4 5">
    <name type="scientific">Catenuloplanes niger</name>
    <dbReference type="NCBI Taxonomy" id="587534"/>
    <lineage>
        <taxon>Bacteria</taxon>
        <taxon>Bacillati</taxon>
        <taxon>Actinomycetota</taxon>
        <taxon>Actinomycetes</taxon>
        <taxon>Micromonosporales</taxon>
        <taxon>Micromonosporaceae</taxon>
        <taxon>Catenuloplanes</taxon>
    </lineage>
</organism>
<dbReference type="PRINTS" id="PR00081">
    <property type="entry name" value="GDHRDH"/>
</dbReference>
<dbReference type="GO" id="GO:0016491">
    <property type="term" value="F:oxidoreductase activity"/>
    <property type="evidence" value="ECO:0007669"/>
    <property type="project" value="UniProtKB-KW"/>
</dbReference>
<dbReference type="EMBL" id="JAVDYC010000001">
    <property type="protein sequence ID" value="MDR7325928.1"/>
    <property type="molecule type" value="Genomic_DNA"/>
</dbReference>
<proteinExistence type="inferred from homology"/>
<name>A0AAE3ZXH4_9ACTN</name>
<accession>A0AAE3ZXH4</accession>
<gene>
    <name evidence="4" type="ORF">J2S44_006178</name>
</gene>